<dbReference type="EMBL" id="PKSM01000390">
    <property type="protein sequence ID" value="POV95965.1"/>
    <property type="molecule type" value="Genomic_DNA"/>
</dbReference>
<proteinExistence type="predicted"/>
<sequence length="278" mass="30905">MKSIKTPHNSTKSPAAKLPSSGPAEAKNVLKICHAVEAVRLNLKQFMMDSNQRADKIKTKTLGGWNSTLEVMKVARDLICKTPAGCAYWESFILSELVSRHTPSSIKRVALGVLLLRSSKNIGPDYFEDTAKQARNHSIREGMPFLYKLIISKPRGSLPELTNNPLSNEDDLDKEMPIENINFQAVIKSCIASVLLQYVATLDSCGTPIPIVPLSNLGQANKYQSHKTKLSPIAIKEFLKMAHQYDLCSDQNESTNAITPAIDIFVKGYNKIWSEFTR</sequence>
<evidence type="ECO:0000313" key="2">
    <source>
        <dbReference type="Proteomes" id="UP000238274"/>
    </source>
</evidence>
<evidence type="ECO:0000313" key="1">
    <source>
        <dbReference type="EMBL" id="POV95965.1"/>
    </source>
</evidence>
<dbReference type="VEuPathDB" id="FungiDB:PSHT_15373"/>
<organism evidence="1 2">
    <name type="scientific">Puccinia striiformis</name>
    <dbReference type="NCBI Taxonomy" id="27350"/>
    <lineage>
        <taxon>Eukaryota</taxon>
        <taxon>Fungi</taxon>
        <taxon>Dikarya</taxon>
        <taxon>Basidiomycota</taxon>
        <taxon>Pucciniomycotina</taxon>
        <taxon>Pucciniomycetes</taxon>
        <taxon>Pucciniales</taxon>
        <taxon>Pucciniaceae</taxon>
        <taxon>Puccinia</taxon>
    </lineage>
</organism>
<feature type="non-terminal residue" evidence="1">
    <location>
        <position position="278"/>
    </location>
</feature>
<protein>
    <submittedName>
        <fullName evidence="1">Uncharacterized protein</fullName>
    </submittedName>
</protein>
<reference evidence="1 2" key="1">
    <citation type="submission" date="2017-12" db="EMBL/GenBank/DDBJ databases">
        <title>Gene loss provides genomic basis for host adaptation in cereal stripe rust fungi.</title>
        <authorList>
            <person name="Xia C."/>
        </authorList>
    </citation>
    <scope>NUCLEOTIDE SEQUENCE [LARGE SCALE GENOMIC DNA]</scope>
    <source>
        <strain evidence="1 2">93TX-2</strain>
    </source>
</reference>
<dbReference type="Proteomes" id="UP000238274">
    <property type="component" value="Unassembled WGS sequence"/>
</dbReference>
<gene>
    <name evidence="1" type="ORF">PSHT_15373</name>
</gene>
<comment type="caution">
    <text evidence="1">The sequence shown here is derived from an EMBL/GenBank/DDBJ whole genome shotgun (WGS) entry which is preliminary data.</text>
</comment>
<reference evidence="2" key="2">
    <citation type="journal article" date="2018" name="BMC Genomics">
        <title>Genomic insights into host adaptation between the wheat stripe rust pathogen (Puccinia striiformis f. sp. tritici) and the barley stripe rust pathogen (Puccinia striiformis f. sp. hordei).</title>
        <authorList>
            <person name="Xia C."/>
            <person name="Wang M."/>
            <person name="Yin C."/>
            <person name="Cornejo O.E."/>
            <person name="Hulbert S.H."/>
            <person name="Chen X."/>
        </authorList>
    </citation>
    <scope>NUCLEOTIDE SEQUENCE [LARGE SCALE GENOMIC DNA]</scope>
    <source>
        <strain evidence="2">93TX-2</strain>
    </source>
</reference>
<accession>A0A2S4UF65</accession>
<name>A0A2S4UF65_9BASI</name>
<keyword evidence="2" id="KW-1185">Reference proteome</keyword>
<reference evidence="2" key="3">
    <citation type="journal article" date="2018" name="Mol. Plant Microbe Interact.">
        <title>Genome sequence resources for the wheat stripe rust pathogen (Puccinia striiformis f. sp. tritici) and the barley stripe rust pathogen (Puccinia striiformis f. sp. hordei).</title>
        <authorList>
            <person name="Xia C."/>
            <person name="Wang M."/>
            <person name="Yin C."/>
            <person name="Cornejo O.E."/>
            <person name="Hulbert S.H."/>
            <person name="Chen X."/>
        </authorList>
    </citation>
    <scope>NUCLEOTIDE SEQUENCE [LARGE SCALE GENOMIC DNA]</scope>
    <source>
        <strain evidence="2">93TX-2</strain>
    </source>
</reference>
<dbReference type="VEuPathDB" id="FungiDB:PSTT_12689"/>